<feature type="compositionally biased region" description="Polar residues" evidence="1">
    <location>
        <begin position="384"/>
        <end position="411"/>
    </location>
</feature>
<feature type="compositionally biased region" description="Polar residues" evidence="1">
    <location>
        <begin position="212"/>
        <end position="223"/>
    </location>
</feature>
<proteinExistence type="predicted"/>
<evidence type="ECO:0000313" key="2">
    <source>
        <dbReference type="EMBL" id="KAK8064059.1"/>
    </source>
</evidence>
<feature type="region of interest" description="Disordered" evidence="1">
    <location>
        <begin position="212"/>
        <end position="232"/>
    </location>
</feature>
<comment type="caution">
    <text evidence="2">The sequence shown here is derived from an EMBL/GenBank/DDBJ whole genome shotgun (WGS) entry which is preliminary data.</text>
</comment>
<keyword evidence="3" id="KW-1185">Reference proteome</keyword>
<dbReference type="EMBL" id="JAQQWM010000005">
    <property type="protein sequence ID" value="KAK8064059.1"/>
    <property type="molecule type" value="Genomic_DNA"/>
</dbReference>
<gene>
    <name evidence="2" type="ORF">PG996_008711</name>
</gene>
<feature type="compositionally biased region" description="Polar residues" evidence="1">
    <location>
        <begin position="315"/>
        <end position="338"/>
    </location>
</feature>
<accession>A0ABR1UYP7</accession>
<dbReference type="Proteomes" id="UP001446871">
    <property type="component" value="Unassembled WGS sequence"/>
</dbReference>
<feature type="compositionally biased region" description="Low complexity" evidence="1">
    <location>
        <begin position="428"/>
        <end position="443"/>
    </location>
</feature>
<feature type="compositionally biased region" description="Polar residues" evidence="1">
    <location>
        <begin position="122"/>
        <end position="155"/>
    </location>
</feature>
<feature type="compositionally biased region" description="Polar residues" evidence="1">
    <location>
        <begin position="50"/>
        <end position="84"/>
    </location>
</feature>
<feature type="compositionally biased region" description="Polar residues" evidence="1">
    <location>
        <begin position="163"/>
        <end position="177"/>
    </location>
</feature>
<feature type="region of interest" description="Disordered" evidence="1">
    <location>
        <begin position="244"/>
        <end position="272"/>
    </location>
</feature>
<sequence length="443" mass="47687">MFLTPSARTFPPKSRAKKRHMHMHSDKGFNGAASPAARAAATSSVVSWAQPQGQNHGTATTVYSGSTQVTSTQQGPVAAASTQEQDPEHGTKSKFTGLYPPFNQEGLSNSRWSKDRVDPAEGSSSMSPWTDHSGSAQASTRPGLTASTWRPQNRDANAAMFPSTDNSGSAQPLTQQSLIDYRDNLAESLAPILTPANNQSASRNEAVQGCNSFSQETEGNGNNVEEDANPAWLRKDEDVDAFSRSTAPFRSNTRTTDHFRFPSQQTPRQNRAAENVQVLSESTGSFDHNMGTTDPFGFGAQQTRQRPGTEDVHTVSRSTGTFGSNVGISDTFGFPSQTSRHHRDAENVQAFSDSTGRFGNNAGTTDPFSFPAQQSHQPRDAGFGTTNPFGSPSPRQSQQHQVAETVEPTSESNDDLFGSNVGVDNPFGFSSQQPGQDPSQGFW</sequence>
<evidence type="ECO:0000313" key="3">
    <source>
        <dbReference type="Proteomes" id="UP001446871"/>
    </source>
</evidence>
<organism evidence="2 3">
    <name type="scientific">Apiospora saccharicola</name>
    <dbReference type="NCBI Taxonomy" id="335842"/>
    <lineage>
        <taxon>Eukaryota</taxon>
        <taxon>Fungi</taxon>
        <taxon>Dikarya</taxon>
        <taxon>Ascomycota</taxon>
        <taxon>Pezizomycotina</taxon>
        <taxon>Sordariomycetes</taxon>
        <taxon>Xylariomycetidae</taxon>
        <taxon>Amphisphaeriales</taxon>
        <taxon>Apiosporaceae</taxon>
        <taxon>Apiospora</taxon>
    </lineage>
</organism>
<feature type="region of interest" description="Disordered" evidence="1">
    <location>
        <begin position="1"/>
        <end position="177"/>
    </location>
</feature>
<feature type="region of interest" description="Disordered" evidence="1">
    <location>
        <begin position="286"/>
        <end position="443"/>
    </location>
</feature>
<feature type="compositionally biased region" description="Polar residues" evidence="1">
    <location>
        <begin position="349"/>
        <end position="376"/>
    </location>
</feature>
<evidence type="ECO:0000256" key="1">
    <source>
        <dbReference type="SAM" id="MobiDB-lite"/>
    </source>
</evidence>
<name>A0ABR1UYP7_9PEZI</name>
<feature type="compositionally biased region" description="Polar residues" evidence="1">
    <location>
        <begin position="244"/>
        <end position="254"/>
    </location>
</feature>
<protein>
    <submittedName>
        <fullName evidence="2">Uncharacterized protein</fullName>
    </submittedName>
</protein>
<reference evidence="2 3" key="1">
    <citation type="submission" date="2023-01" db="EMBL/GenBank/DDBJ databases">
        <title>Analysis of 21 Apiospora genomes using comparative genomics revels a genus with tremendous synthesis potential of carbohydrate active enzymes and secondary metabolites.</title>
        <authorList>
            <person name="Sorensen T."/>
        </authorList>
    </citation>
    <scope>NUCLEOTIDE SEQUENCE [LARGE SCALE GENOMIC DNA]</scope>
    <source>
        <strain evidence="2 3">CBS 83171</strain>
    </source>
</reference>
<feature type="compositionally biased region" description="Low complexity" evidence="1">
    <location>
        <begin position="32"/>
        <end position="49"/>
    </location>
</feature>